<comment type="caution">
    <text evidence="1">The sequence shown here is derived from an EMBL/GenBank/DDBJ whole genome shotgun (WGS) entry which is preliminary data.</text>
</comment>
<gene>
    <name evidence="1" type="ORF">DF037_00595</name>
</gene>
<protein>
    <submittedName>
        <fullName evidence="1">Uncharacterized protein</fullName>
    </submittedName>
</protein>
<organism evidence="1 2">
    <name type="scientific">Burkholderia contaminans</name>
    <dbReference type="NCBI Taxonomy" id="488447"/>
    <lineage>
        <taxon>Bacteria</taxon>
        <taxon>Pseudomonadati</taxon>
        <taxon>Pseudomonadota</taxon>
        <taxon>Betaproteobacteria</taxon>
        <taxon>Burkholderiales</taxon>
        <taxon>Burkholderiaceae</taxon>
        <taxon>Burkholderia</taxon>
        <taxon>Burkholderia cepacia complex</taxon>
    </lineage>
</organism>
<dbReference type="RefSeq" id="WP_124615733.1">
    <property type="nucleotide sequence ID" value="NZ_QTQX01000001.1"/>
</dbReference>
<proteinExistence type="predicted"/>
<dbReference type="AlphaFoldDB" id="A0A3N8RNI9"/>
<dbReference type="Proteomes" id="UP000269271">
    <property type="component" value="Unassembled WGS sequence"/>
</dbReference>
<reference evidence="1 2" key="1">
    <citation type="submission" date="2018-08" db="EMBL/GenBank/DDBJ databases">
        <title>Comparative analysis of Burkholderia isolates from Puerto Rico.</title>
        <authorList>
            <person name="Hall C."/>
            <person name="Sahl J."/>
            <person name="Wagner D."/>
        </authorList>
    </citation>
    <scope>NUCLEOTIDE SEQUENCE [LARGE SCALE GENOMIC DNA]</scope>
    <source>
        <strain evidence="1 2">Bp9001</strain>
    </source>
</reference>
<sequence length="156" mass="17121">MNWLSEYFAQHTSPLLLSLWAHPPLVVGPDGPACREPYRLPYPGVELVYTPAETVERGGRVYALPARYDSRETFAHGAVHHDGTPFFREVTIFAPSPFNRDFVMTVNGEFSFVPSFWPDGSPGFSGICAPAAGVCMSGVSGDRPGPPWLFQGYLSI</sequence>
<accession>A0A3N8RNI9</accession>
<evidence type="ECO:0000313" key="1">
    <source>
        <dbReference type="EMBL" id="RQT37271.1"/>
    </source>
</evidence>
<name>A0A3N8RNI9_9BURK</name>
<dbReference type="EMBL" id="QTQX01000001">
    <property type="protein sequence ID" value="RQT37271.1"/>
    <property type="molecule type" value="Genomic_DNA"/>
</dbReference>
<evidence type="ECO:0000313" key="2">
    <source>
        <dbReference type="Proteomes" id="UP000269271"/>
    </source>
</evidence>